<evidence type="ECO:0008006" key="4">
    <source>
        <dbReference type="Google" id="ProtNLM"/>
    </source>
</evidence>
<feature type="transmembrane region" description="Helical" evidence="1">
    <location>
        <begin position="310"/>
        <end position="329"/>
    </location>
</feature>
<dbReference type="Proteomes" id="UP000179270">
    <property type="component" value="Unassembled WGS sequence"/>
</dbReference>
<feature type="transmembrane region" description="Helical" evidence="1">
    <location>
        <begin position="413"/>
        <end position="433"/>
    </location>
</feature>
<evidence type="ECO:0000313" key="2">
    <source>
        <dbReference type="EMBL" id="OGK39097.1"/>
    </source>
</evidence>
<dbReference type="STRING" id="1802055.A3A74_05735"/>
<comment type="caution">
    <text evidence="2">The sequence shown here is derived from an EMBL/GenBank/DDBJ whole genome shotgun (WGS) entry which is preliminary data.</text>
</comment>
<protein>
    <recommendedName>
        <fullName evidence="4">Membrane protein 6-pyruvoyl-tetrahydropterin synthase-related domain-containing protein</fullName>
    </recommendedName>
</protein>
<reference evidence="2 3" key="1">
    <citation type="journal article" date="2016" name="Nat. Commun.">
        <title>Thousands of microbial genomes shed light on interconnected biogeochemical processes in an aquifer system.</title>
        <authorList>
            <person name="Anantharaman K."/>
            <person name="Brown C.T."/>
            <person name="Hug L.A."/>
            <person name="Sharon I."/>
            <person name="Castelle C.J."/>
            <person name="Probst A.J."/>
            <person name="Thomas B.C."/>
            <person name="Singh A."/>
            <person name="Wilkins M.J."/>
            <person name="Karaoz U."/>
            <person name="Brodie E.L."/>
            <person name="Williams K.H."/>
            <person name="Hubbard S.S."/>
            <person name="Banfield J.F."/>
        </authorList>
    </citation>
    <scope>NUCLEOTIDE SEQUENCE [LARGE SCALE GENOMIC DNA]</scope>
</reference>
<accession>A0A1F7I6U7</accession>
<feature type="transmembrane region" description="Helical" evidence="1">
    <location>
        <begin position="170"/>
        <end position="187"/>
    </location>
</feature>
<feature type="transmembrane region" description="Helical" evidence="1">
    <location>
        <begin position="193"/>
        <end position="211"/>
    </location>
</feature>
<organism evidence="2 3">
    <name type="scientific">Candidatus Roizmanbacteria bacterium RIFCSPLOWO2_01_FULL_35_13</name>
    <dbReference type="NCBI Taxonomy" id="1802055"/>
    <lineage>
        <taxon>Bacteria</taxon>
        <taxon>Candidatus Roizmaniibacteriota</taxon>
    </lineage>
</organism>
<proteinExistence type="predicted"/>
<feature type="transmembrane region" description="Helical" evidence="1">
    <location>
        <begin position="223"/>
        <end position="242"/>
    </location>
</feature>
<dbReference type="AlphaFoldDB" id="A0A1F7I6U7"/>
<feature type="transmembrane region" description="Helical" evidence="1">
    <location>
        <begin position="336"/>
        <end position="354"/>
    </location>
</feature>
<keyword evidence="1" id="KW-0812">Transmembrane</keyword>
<sequence>MKINFYLLALIFVLSLTPLLWFKPNTLISSVDVNQTFFPNERFIDRTYLWYPKVAGGSDRANDIASLPFILPQAVLSSIGFDVISIEKITFVFWFFLTGLAMYFLASVVIAENTPHREKIIFASVAAYLFNFYLPFIWARLQLAITTLALFPFLLGLLIGLLQKKFSLRTVLFLLPFIAFIGAPIGIQPPLMMIMFAMLLFYFIFHNLYFFRPKKIGKLFNSLYLFLFFIFTYLLSSLFWLIPLGHFIFQSDYITSSVGIKVYAVNDLLIWVNSFTALKNTLRLFGDVSYFDVWGGQRYLEQFIPYETNSLLVLLSFSLPILAFSALLIKNQNKKIISFFLFITLLGLFFGKGTNPPLGDTYSWLIDNLPLFWIQRAPWQKFTILTVIGYSILAGTAFGTIYGFLLAKLKNRLLALCAWTTLLFLLIIGYNYFFLFGKMFPTSEIGTGFNHKYNLSFHLNSPDYIFKARDWINNKKDYFKIMLLPDDKTNVYDWGYSGTVDITDIVINKPIIQHLYGEGYSPPQPIQPLYSSFINSTYNQYSSNSAELLRLMGVKYLLQRNDFNFDFYGDSDSPEFIKTNLGSQNGISLITNFGKWDLYQVSRNYPVLYVPDTVIYTNQEIVSLSLLINSNLLNLDQNIMFKKQDDYAFADHNSVVLNETQSLHNVKSSDGQKYPFSWNKAQDQQKPEVEARFYRGDKHVISYSNLPGEDMLVFPASEPAPYKFYSGETAWSAFNSTLIYISTGDEPFFLSGIYLGDEPVPNIVGIWWESGFAGASTRTLNFPVKIPPNQKAIIQIGKLLKNKNITVVSLPNSSPDSVKIIDNKIIANPIVEFKQLSPVKYLVNLHQARKTFPLVFLEQFNKDWQISPLKIEKDSLNFENSRNLLSKYKILADNEDTHADLSELTGFLNSGYVSSLGDGKLKIKNHKTFSNWREKITFSENYYIDYISKLTRSSIQNDNLLSVNLEETFFSDPLLENKHFVANSYANGWIIEPDVICQSTDNCSVNTDGSYDLKFLIEYKSQRYFYYGVVGSLITLLFTTALYFIRKKKV</sequence>
<keyword evidence="1" id="KW-1133">Transmembrane helix</keyword>
<feature type="transmembrane region" description="Helical" evidence="1">
    <location>
        <begin position="91"/>
        <end position="111"/>
    </location>
</feature>
<evidence type="ECO:0000313" key="3">
    <source>
        <dbReference type="Proteomes" id="UP000179270"/>
    </source>
</evidence>
<feature type="transmembrane region" description="Helical" evidence="1">
    <location>
        <begin position="1024"/>
        <end position="1045"/>
    </location>
</feature>
<feature type="transmembrane region" description="Helical" evidence="1">
    <location>
        <begin position="144"/>
        <end position="163"/>
    </location>
</feature>
<keyword evidence="1" id="KW-0472">Membrane</keyword>
<evidence type="ECO:0000256" key="1">
    <source>
        <dbReference type="SAM" id="Phobius"/>
    </source>
</evidence>
<gene>
    <name evidence="2" type="ORF">A3A74_05735</name>
</gene>
<name>A0A1F7I6U7_9BACT</name>
<dbReference type="EMBL" id="MGAF01000058">
    <property type="protein sequence ID" value="OGK39097.1"/>
    <property type="molecule type" value="Genomic_DNA"/>
</dbReference>
<feature type="transmembrane region" description="Helical" evidence="1">
    <location>
        <begin position="382"/>
        <end position="406"/>
    </location>
</feature>
<feature type="transmembrane region" description="Helical" evidence="1">
    <location>
        <begin position="120"/>
        <end position="138"/>
    </location>
</feature>